<accession>A0A5B7ECG7</accession>
<evidence type="ECO:0000313" key="3">
    <source>
        <dbReference type="Proteomes" id="UP000324222"/>
    </source>
</evidence>
<organism evidence="2 3">
    <name type="scientific">Portunus trituberculatus</name>
    <name type="common">Swimming crab</name>
    <name type="synonym">Neptunus trituberculatus</name>
    <dbReference type="NCBI Taxonomy" id="210409"/>
    <lineage>
        <taxon>Eukaryota</taxon>
        <taxon>Metazoa</taxon>
        <taxon>Ecdysozoa</taxon>
        <taxon>Arthropoda</taxon>
        <taxon>Crustacea</taxon>
        <taxon>Multicrustacea</taxon>
        <taxon>Malacostraca</taxon>
        <taxon>Eumalacostraca</taxon>
        <taxon>Eucarida</taxon>
        <taxon>Decapoda</taxon>
        <taxon>Pleocyemata</taxon>
        <taxon>Brachyura</taxon>
        <taxon>Eubrachyura</taxon>
        <taxon>Portunoidea</taxon>
        <taxon>Portunidae</taxon>
        <taxon>Portuninae</taxon>
        <taxon>Portunus</taxon>
    </lineage>
</organism>
<comment type="caution">
    <text evidence="2">The sequence shown here is derived from an EMBL/GenBank/DDBJ whole genome shotgun (WGS) entry which is preliminary data.</text>
</comment>
<evidence type="ECO:0000313" key="2">
    <source>
        <dbReference type="EMBL" id="MPC31037.1"/>
    </source>
</evidence>
<dbReference type="AlphaFoldDB" id="A0A5B7ECG7"/>
<dbReference type="EMBL" id="VSRR010002356">
    <property type="protein sequence ID" value="MPC31037.1"/>
    <property type="molecule type" value="Genomic_DNA"/>
</dbReference>
<reference evidence="2 3" key="1">
    <citation type="submission" date="2019-05" db="EMBL/GenBank/DDBJ databases">
        <title>Another draft genome of Portunus trituberculatus and its Hox gene families provides insights of decapod evolution.</title>
        <authorList>
            <person name="Jeong J.-H."/>
            <person name="Song I."/>
            <person name="Kim S."/>
            <person name="Choi T."/>
            <person name="Kim D."/>
            <person name="Ryu S."/>
            <person name="Kim W."/>
        </authorList>
    </citation>
    <scope>NUCLEOTIDE SEQUENCE [LARGE SCALE GENOMIC DNA]</scope>
    <source>
        <tissue evidence="2">Muscle</tissue>
    </source>
</reference>
<feature type="region of interest" description="Disordered" evidence="1">
    <location>
        <begin position="1"/>
        <end position="30"/>
    </location>
</feature>
<proteinExistence type="predicted"/>
<evidence type="ECO:0000256" key="1">
    <source>
        <dbReference type="SAM" id="MobiDB-lite"/>
    </source>
</evidence>
<feature type="compositionally biased region" description="Polar residues" evidence="1">
    <location>
        <begin position="7"/>
        <end position="19"/>
    </location>
</feature>
<sequence length="88" mass="9699">MAKSGASFCQKQSPHTVRTQLEKGKNSSVNGTESLELACACVSRPPRLESSPLACVYIINSSIRTSLVYFSIRVLASQRLLQMCYDLE</sequence>
<protein>
    <submittedName>
        <fullName evidence="2">Uncharacterized protein</fullName>
    </submittedName>
</protein>
<keyword evidence="3" id="KW-1185">Reference proteome</keyword>
<gene>
    <name evidence="2" type="ORF">E2C01_024313</name>
</gene>
<dbReference type="Proteomes" id="UP000324222">
    <property type="component" value="Unassembled WGS sequence"/>
</dbReference>
<name>A0A5B7ECG7_PORTR</name>